<dbReference type="EMBL" id="JAQQWK010000002">
    <property type="protein sequence ID" value="KAK8052494.1"/>
    <property type="molecule type" value="Genomic_DNA"/>
</dbReference>
<comment type="caution">
    <text evidence="1">The sequence shown here is derived from an EMBL/GenBank/DDBJ whole genome shotgun (WGS) entry which is preliminary data.</text>
</comment>
<dbReference type="Proteomes" id="UP001444661">
    <property type="component" value="Unassembled WGS sequence"/>
</dbReference>
<keyword evidence="2" id="KW-1185">Reference proteome</keyword>
<gene>
    <name evidence="1" type="ORF">PG993_003879</name>
</gene>
<organism evidence="1 2">
    <name type="scientific">Apiospora rasikravindrae</name>
    <dbReference type="NCBI Taxonomy" id="990691"/>
    <lineage>
        <taxon>Eukaryota</taxon>
        <taxon>Fungi</taxon>
        <taxon>Dikarya</taxon>
        <taxon>Ascomycota</taxon>
        <taxon>Pezizomycotina</taxon>
        <taxon>Sordariomycetes</taxon>
        <taxon>Xylariomycetidae</taxon>
        <taxon>Amphisphaeriales</taxon>
        <taxon>Apiosporaceae</taxon>
        <taxon>Apiospora</taxon>
    </lineage>
</organism>
<accession>A0ABR1U0S2</accession>
<sequence length="370" mass="41683">MTDPAKYWPGGIPDDICCHPEPFEGDLGEEIKGWQLFLEETATGRNEVNDKEVDDTFEVMQRRRLVCQWARMTQDERDTYQSRAPIRQPLWWYPSEKLADPSIVTEVNPSHVYGHDKDAEDKSVVCITATASAASAAEEGSPPLSRRDAALWAKQRILCYRLDARAAYDTIFVTVTDDHAVGVAVPNAASGDSTKTVTPYDFLRWCHVEAADFDRMVMTSRGTVLFISDRPGVLFVDREALDSGPALLCALENNGAVSLSHRVWPLTLKGRWWPDEHSAEAILAESSLVSTLGMVKRQVLTNMEKGILDFLDEFGRFTGGSPDLWQGLIERFAPGYLELEHEGHGMAYGYDHSRFRNQKQIEQLPPFRRC</sequence>
<evidence type="ECO:0000313" key="1">
    <source>
        <dbReference type="EMBL" id="KAK8052494.1"/>
    </source>
</evidence>
<reference evidence="1 2" key="1">
    <citation type="submission" date="2023-01" db="EMBL/GenBank/DDBJ databases">
        <title>Analysis of 21 Apiospora genomes using comparative genomics revels a genus with tremendous synthesis potential of carbohydrate active enzymes and secondary metabolites.</title>
        <authorList>
            <person name="Sorensen T."/>
        </authorList>
    </citation>
    <scope>NUCLEOTIDE SEQUENCE [LARGE SCALE GENOMIC DNA]</scope>
    <source>
        <strain evidence="1 2">CBS 33761</strain>
    </source>
</reference>
<protein>
    <submittedName>
        <fullName evidence="1">Uncharacterized protein</fullName>
    </submittedName>
</protein>
<evidence type="ECO:0000313" key="2">
    <source>
        <dbReference type="Proteomes" id="UP001444661"/>
    </source>
</evidence>
<proteinExistence type="predicted"/>
<name>A0ABR1U0S2_9PEZI</name>